<dbReference type="InterPro" id="IPR036388">
    <property type="entry name" value="WH-like_DNA-bd_sf"/>
</dbReference>
<geneLocation type="plasmid" evidence="2 3">
    <name>pRHL3</name>
</geneLocation>
<organism evidence="2 3">
    <name type="scientific">Rhodococcus jostii (strain RHA1)</name>
    <dbReference type="NCBI Taxonomy" id="101510"/>
    <lineage>
        <taxon>Bacteria</taxon>
        <taxon>Bacillati</taxon>
        <taxon>Actinomycetota</taxon>
        <taxon>Actinomycetes</taxon>
        <taxon>Mycobacteriales</taxon>
        <taxon>Nocardiaceae</taxon>
        <taxon>Rhodococcus</taxon>
    </lineage>
</organism>
<reference evidence="3" key="1">
    <citation type="journal article" date="2006" name="Proc. Natl. Acad. Sci. U.S.A.">
        <title>The complete genome of Rhodococcus sp. RHA1 provides insights into a catabolic powerhouse.</title>
        <authorList>
            <person name="McLeod M.P."/>
            <person name="Warren R.L."/>
            <person name="Hsiao W.W.L."/>
            <person name="Araki N."/>
            <person name="Myhre M."/>
            <person name="Fernandes C."/>
            <person name="Miyazawa D."/>
            <person name="Wong W."/>
            <person name="Lillquist A.L."/>
            <person name="Wang D."/>
            <person name="Dosanjh M."/>
            <person name="Hara H."/>
            <person name="Petrescu A."/>
            <person name="Morin R.D."/>
            <person name="Yang G."/>
            <person name="Stott J.M."/>
            <person name="Schein J.E."/>
            <person name="Shin H."/>
            <person name="Smailus D."/>
            <person name="Siddiqui A.S."/>
            <person name="Marra M.A."/>
            <person name="Jones S.J.M."/>
            <person name="Holt R."/>
            <person name="Brinkman F.S.L."/>
            <person name="Miyauchi K."/>
            <person name="Fukuda M."/>
            <person name="Davies J.E."/>
            <person name="Mohn W.W."/>
            <person name="Eltis L.D."/>
        </authorList>
    </citation>
    <scope>NUCLEOTIDE SEQUENCE [LARGE SCALE GENOMIC DNA]</scope>
    <source>
        <strain evidence="3">RHA1</strain>
    </source>
</reference>
<evidence type="ECO:0008006" key="4">
    <source>
        <dbReference type="Google" id="ProtNLM"/>
    </source>
</evidence>
<accession>Q0RVG0</accession>
<dbReference type="Proteomes" id="UP000008710">
    <property type="component" value="Plasmid pRHL3"/>
</dbReference>
<feature type="region of interest" description="Disordered" evidence="1">
    <location>
        <begin position="252"/>
        <end position="271"/>
    </location>
</feature>
<evidence type="ECO:0000256" key="1">
    <source>
        <dbReference type="SAM" id="MobiDB-lite"/>
    </source>
</evidence>
<name>Q0RVG0_RHOJR</name>
<feature type="region of interest" description="Disordered" evidence="1">
    <location>
        <begin position="1"/>
        <end position="82"/>
    </location>
</feature>
<dbReference type="eggNOG" id="COG1595">
    <property type="taxonomic scope" value="Bacteria"/>
</dbReference>
<dbReference type="OrthoDB" id="3215396at2"/>
<dbReference type="RefSeq" id="WP_011600354.1">
    <property type="nucleotide sequence ID" value="NC_008271.1"/>
</dbReference>
<feature type="compositionally biased region" description="Basic and acidic residues" evidence="1">
    <location>
        <begin position="22"/>
        <end position="55"/>
    </location>
</feature>
<proteinExistence type="predicted"/>
<dbReference type="Gene3D" id="1.10.10.10">
    <property type="entry name" value="Winged helix-like DNA-binding domain superfamily/Winged helix DNA-binding domain"/>
    <property type="match status" value="1"/>
</dbReference>
<gene>
    <name evidence="2" type="ordered locus">RHA1_ro11079</name>
</gene>
<evidence type="ECO:0000313" key="2">
    <source>
        <dbReference type="EMBL" id="ABH00726.1"/>
    </source>
</evidence>
<sequence length="339" mass="38371">MTNASLDWSNGDEADDGWPPRTLHDVSSFHDDDAEGRREDDNPVDTGDLRNHLVNDCDQGGPASTRPAATSEGPHPSVEAVTAPLDIPPEFPADDANLADNDEQRRNQGAIKVFDIVKADGFRGPRWDELVIELSRYALGLLNKWIKSGQIYKEAHQLGRGVPATSAERQLLRTDEHQRGDLAHGVVFAALKLFQQRCRNGTGWREDGGADITSYFTTTCLLVFSNEFRRWQRDQGKWRHSECSFEPEVIQRHTEHNPHPLRRPAEPDPEHTVMNRDELARAFKCVHGEREMKIVRLRADGLTFKEIADALGDQTEESVRNTLRRIRRRASRTEGNSND</sequence>
<dbReference type="HOGENOM" id="CLU_071029_0_0_11"/>
<dbReference type="KEGG" id="rha:RHA1_ro11079"/>
<dbReference type="EMBL" id="CP000434">
    <property type="protein sequence ID" value="ABH00726.1"/>
    <property type="molecule type" value="Genomic_DNA"/>
</dbReference>
<protein>
    <recommendedName>
        <fullName evidence="4">DNA-directed RNA polymerase specialized sigma subunit, sigma24 family</fullName>
    </recommendedName>
</protein>
<keyword evidence="2" id="KW-0614">Plasmid</keyword>
<dbReference type="AlphaFoldDB" id="Q0RVG0"/>
<evidence type="ECO:0000313" key="3">
    <source>
        <dbReference type="Proteomes" id="UP000008710"/>
    </source>
</evidence>